<accession>A0A510V8H8</accession>
<evidence type="ECO:0000313" key="2">
    <source>
        <dbReference type="EMBL" id="GEK23164.1"/>
    </source>
</evidence>
<name>A0A510V8H8_9CELL</name>
<proteinExistence type="predicted"/>
<organism evidence="2 3">
    <name type="scientific">Cellulomonas xylanilytica</name>
    <dbReference type="NCBI Taxonomy" id="233583"/>
    <lineage>
        <taxon>Bacteria</taxon>
        <taxon>Bacillati</taxon>
        <taxon>Actinomycetota</taxon>
        <taxon>Actinomycetes</taxon>
        <taxon>Micrococcales</taxon>
        <taxon>Cellulomonadaceae</taxon>
        <taxon>Cellulomonas</taxon>
    </lineage>
</organism>
<comment type="caution">
    <text evidence="2">The sequence shown here is derived from an EMBL/GenBank/DDBJ whole genome shotgun (WGS) entry which is preliminary data.</text>
</comment>
<evidence type="ECO:0008006" key="4">
    <source>
        <dbReference type="Google" id="ProtNLM"/>
    </source>
</evidence>
<dbReference type="RefSeq" id="WP_186813464.1">
    <property type="nucleotide sequence ID" value="NZ_BJUB01000013.1"/>
</dbReference>
<dbReference type="SUPFAM" id="SSF109604">
    <property type="entry name" value="HD-domain/PDEase-like"/>
    <property type="match status" value="1"/>
</dbReference>
<evidence type="ECO:0000313" key="3">
    <source>
        <dbReference type="Proteomes" id="UP000321118"/>
    </source>
</evidence>
<evidence type="ECO:0000256" key="1">
    <source>
        <dbReference type="SAM" id="MobiDB-lite"/>
    </source>
</evidence>
<gene>
    <name evidence="2" type="ORF">CXY01_36840</name>
</gene>
<reference evidence="2 3" key="1">
    <citation type="submission" date="2019-07" db="EMBL/GenBank/DDBJ databases">
        <title>Whole genome shotgun sequence of Cellulomonas xylanilytica NBRC 101102.</title>
        <authorList>
            <person name="Hosoyama A."/>
            <person name="Uohara A."/>
            <person name="Ohji S."/>
            <person name="Ichikawa N."/>
        </authorList>
    </citation>
    <scope>NUCLEOTIDE SEQUENCE [LARGE SCALE GENOMIC DNA]</scope>
    <source>
        <strain evidence="2 3">NBRC 101102</strain>
    </source>
</reference>
<dbReference type="Gene3D" id="1.10.3210.10">
    <property type="entry name" value="Hypothetical protein af1432"/>
    <property type="match status" value="1"/>
</dbReference>
<feature type="region of interest" description="Disordered" evidence="1">
    <location>
        <begin position="154"/>
        <end position="180"/>
    </location>
</feature>
<sequence length="180" mass="19290">MEVTDAVFDLDAAVALATTAHSGQTDKAGESYIGHPLRVMARVTGDDARMVAVLHDVIEDTPVTAADLLALGCPTAVVDAVVALSKRPGETLEESMRRVADHPLAVVVKHADLDDNSDPQRLAVLPPDVADRLRDKYRRSRELLASFADAPVATDEAMSKAPANRWRPEALAPNHPSAEQ</sequence>
<dbReference type="Proteomes" id="UP000321118">
    <property type="component" value="Unassembled WGS sequence"/>
</dbReference>
<dbReference type="EMBL" id="BJUB01000013">
    <property type="protein sequence ID" value="GEK23164.1"/>
    <property type="molecule type" value="Genomic_DNA"/>
</dbReference>
<keyword evidence="3" id="KW-1185">Reference proteome</keyword>
<protein>
    <recommendedName>
        <fullName evidence="4">HD domain-containing protein</fullName>
    </recommendedName>
</protein>
<dbReference type="AlphaFoldDB" id="A0A510V8H8"/>